<comment type="caution">
    <text evidence="8">The sequence shown here is derived from an EMBL/GenBank/DDBJ whole genome shotgun (WGS) entry which is preliminary data.</text>
</comment>
<keyword evidence="9" id="KW-1185">Reference proteome</keyword>
<evidence type="ECO:0000256" key="6">
    <source>
        <dbReference type="ARBA" id="ARBA00023306"/>
    </source>
</evidence>
<dbReference type="OrthoDB" id="9815492at2"/>
<evidence type="ECO:0000313" key="9">
    <source>
        <dbReference type="Proteomes" id="UP000306912"/>
    </source>
</evidence>
<dbReference type="AlphaFoldDB" id="A0A5R8QFM4"/>
<dbReference type="RefSeq" id="WP_138190231.1">
    <property type="nucleotide sequence ID" value="NZ_VBWP01000002.1"/>
</dbReference>
<name>A0A5R8QFM4_9FIRM</name>
<keyword evidence="2" id="KW-0963">Cytoplasm</keyword>
<dbReference type="Gene3D" id="6.10.250.660">
    <property type="match status" value="1"/>
</dbReference>
<gene>
    <name evidence="8" type="primary">gpsB</name>
    <name evidence="8" type="ORF">FEZ08_02960</name>
</gene>
<dbReference type="PIRSF" id="PIRSF029938">
    <property type="entry name" value="UCP029938"/>
    <property type="match status" value="1"/>
</dbReference>
<evidence type="ECO:0000256" key="3">
    <source>
        <dbReference type="ARBA" id="ARBA00022618"/>
    </source>
</evidence>
<dbReference type="NCBIfam" id="TIGR03544">
    <property type="entry name" value="DivI1A_domain"/>
    <property type="match status" value="1"/>
</dbReference>
<dbReference type="Pfam" id="PF05103">
    <property type="entry name" value="DivIVA"/>
    <property type="match status" value="1"/>
</dbReference>
<keyword evidence="3 8" id="KW-0132">Cell division</keyword>
<dbReference type="InterPro" id="IPR007793">
    <property type="entry name" value="DivIVA_fam"/>
</dbReference>
<sequence length="118" mass="13497">MMKQVSQLSVQDILEKEFRNEIRGYSQNEVDDFLDEVIHDYEALQKEINRLTTENEELKNYLKSAQATKESASSASVASDTDAGQPAQATNYDLIRRISLLEKQMAEIIRVIRSANEE</sequence>
<dbReference type="PANTHER" id="PTHR35794:SF1">
    <property type="entry name" value="CELL CYCLE PROTEIN GPSB"/>
    <property type="match status" value="1"/>
</dbReference>
<dbReference type="GO" id="GO:0008360">
    <property type="term" value="P:regulation of cell shape"/>
    <property type="evidence" value="ECO:0007669"/>
    <property type="project" value="UniProtKB-KW"/>
</dbReference>
<accession>A0A5R8QFM4</accession>
<dbReference type="GO" id="GO:0051301">
    <property type="term" value="P:cell division"/>
    <property type="evidence" value="ECO:0007669"/>
    <property type="project" value="UniProtKB-KW"/>
</dbReference>
<dbReference type="InParanoid" id="A0A5R8QFM4"/>
<reference evidence="8 9" key="1">
    <citation type="submission" date="2019-05" db="EMBL/GenBank/DDBJ databases">
        <title>Culicoidintestinum kansasii gen. nov., sp. nov. from the gastrointestinal tract of the biting midge, Culicoides sonorensis.</title>
        <authorList>
            <person name="Neupane S."/>
            <person name="Ghosh A."/>
            <person name="Gunther S."/>
            <person name="Martin K."/>
            <person name="Zurek L."/>
        </authorList>
    </citation>
    <scope>NUCLEOTIDE SEQUENCE [LARGE SCALE GENOMIC DNA]</scope>
    <source>
        <strain evidence="8 9">CS-1</strain>
    </source>
</reference>
<dbReference type="PANTHER" id="PTHR35794">
    <property type="entry name" value="CELL DIVISION PROTEIN DIVIVA"/>
    <property type="match status" value="1"/>
</dbReference>
<proteinExistence type="predicted"/>
<dbReference type="GO" id="GO:0005737">
    <property type="term" value="C:cytoplasm"/>
    <property type="evidence" value="ECO:0007669"/>
    <property type="project" value="UniProtKB-SubCell"/>
</dbReference>
<keyword evidence="5" id="KW-0175">Coiled coil</keyword>
<evidence type="ECO:0000313" key="8">
    <source>
        <dbReference type="EMBL" id="TLG76594.1"/>
    </source>
</evidence>
<dbReference type="InterPro" id="IPR011229">
    <property type="entry name" value="Cell_cycle_GpsB"/>
</dbReference>
<protein>
    <submittedName>
        <fullName evidence="8">Cell division regulator GpsB</fullName>
    </submittedName>
</protein>
<evidence type="ECO:0000256" key="2">
    <source>
        <dbReference type="ARBA" id="ARBA00022490"/>
    </source>
</evidence>
<dbReference type="EMBL" id="VBWP01000002">
    <property type="protein sequence ID" value="TLG76594.1"/>
    <property type="molecule type" value="Genomic_DNA"/>
</dbReference>
<evidence type="ECO:0000256" key="7">
    <source>
        <dbReference type="SAM" id="MobiDB-lite"/>
    </source>
</evidence>
<dbReference type="FunCoup" id="A0A5R8QFM4">
    <property type="interactions" value="12"/>
</dbReference>
<evidence type="ECO:0000256" key="5">
    <source>
        <dbReference type="ARBA" id="ARBA00023054"/>
    </source>
</evidence>
<comment type="subcellular location">
    <subcellularLocation>
        <location evidence="1">Cytoplasm</location>
    </subcellularLocation>
</comment>
<keyword evidence="6" id="KW-0131">Cell cycle</keyword>
<dbReference type="NCBIfam" id="NF010725">
    <property type="entry name" value="PRK14127.1"/>
    <property type="match status" value="1"/>
</dbReference>
<feature type="region of interest" description="Disordered" evidence="7">
    <location>
        <begin position="69"/>
        <end position="88"/>
    </location>
</feature>
<evidence type="ECO:0000256" key="1">
    <source>
        <dbReference type="ARBA" id="ARBA00004496"/>
    </source>
</evidence>
<organism evidence="8 9">
    <name type="scientific">Culicoidibacter larvae</name>
    <dbReference type="NCBI Taxonomy" id="2579976"/>
    <lineage>
        <taxon>Bacteria</taxon>
        <taxon>Bacillati</taxon>
        <taxon>Bacillota</taxon>
        <taxon>Culicoidibacteria</taxon>
        <taxon>Culicoidibacterales</taxon>
        <taxon>Culicoidibacteraceae</taxon>
        <taxon>Culicoidibacter</taxon>
    </lineage>
</organism>
<dbReference type="InterPro" id="IPR019933">
    <property type="entry name" value="DivIVA_domain"/>
</dbReference>
<dbReference type="Proteomes" id="UP000306912">
    <property type="component" value="Unassembled WGS sequence"/>
</dbReference>
<keyword evidence="4" id="KW-0133">Cell shape</keyword>
<evidence type="ECO:0000256" key="4">
    <source>
        <dbReference type="ARBA" id="ARBA00022960"/>
    </source>
</evidence>